<evidence type="ECO:0000313" key="3">
    <source>
        <dbReference type="Proteomes" id="UP000436088"/>
    </source>
</evidence>
<reference evidence="2" key="1">
    <citation type="submission" date="2019-09" db="EMBL/GenBank/DDBJ databases">
        <title>Draft genome information of white flower Hibiscus syriacus.</title>
        <authorList>
            <person name="Kim Y.-M."/>
        </authorList>
    </citation>
    <scope>NUCLEOTIDE SEQUENCE [LARGE SCALE GENOMIC DNA]</scope>
    <source>
        <strain evidence="2">YM2019G1</strain>
    </source>
</reference>
<organism evidence="2 3">
    <name type="scientific">Hibiscus syriacus</name>
    <name type="common">Rose of Sharon</name>
    <dbReference type="NCBI Taxonomy" id="106335"/>
    <lineage>
        <taxon>Eukaryota</taxon>
        <taxon>Viridiplantae</taxon>
        <taxon>Streptophyta</taxon>
        <taxon>Embryophyta</taxon>
        <taxon>Tracheophyta</taxon>
        <taxon>Spermatophyta</taxon>
        <taxon>Magnoliopsida</taxon>
        <taxon>eudicotyledons</taxon>
        <taxon>Gunneridae</taxon>
        <taxon>Pentapetalae</taxon>
        <taxon>rosids</taxon>
        <taxon>malvids</taxon>
        <taxon>Malvales</taxon>
        <taxon>Malvaceae</taxon>
        <taxon>Malvoideae</taxon>
        <taxon>Hibiscus</taxon>
    </lineage>
</organism>
<proteinExistence type="predicted"/>
<comment type="caution">
    <text evidence="2">The sequence shown here is derived from an EMBL/GenBank/DDBJ whole genome shotgun (WGS) entry which is preliminary data.</text>
</comment>
<dbReference type="InterPro" id="IPR029058">
    <property type="entry name" value="AB_hydrolase_fold"/>
</dbReference>
<dbReference type="PANTHER" id="PTHR42977">
    <property type="entry name" value="HYDROLASE-RELATED"/>
    <property type="match status" value="1"/>
</dbReference>
<protein>
    <submittedName>
        <fullName evidence="2">Alpha/beta-Hydrolases superfamily protein isoform 2</fullName>
    </submittedName>
</protein>
<gene>
    <name evidence="2" type="ORF">F3Y22_tig00110721pilonHSYRG00072</name>
</gene>
<dbReference type="EMBL" id="VEPZ02001088">
    <property type="protein sequence ID" value="KAE8695307.1"/>
    <property type="molecule type" value="Genomic_DNA"/>
</dbReference>
<sequence length="286" mass="31854">MAFLLVGDEPNPSDEWFKQGKFVKACPVGGTGEKAKDPIFGLTMGAASQASSDVFRWFSAESGKADNPTVILIHGFPSQAYSYRKVPPVLSKNYHAIAFDWLGNCLPQYFSSFLAEYVSALESFVNEVAADKGYFSPVVVKYASKYQEKLNDLILLNPPDPLRASDKSLTSCGPYAMKEDDAMVSRRPYLTSGSSGFALNAISRAMKKELKAYVEDTKATLTDENWKFRTTVCWGHRDRWLNYDEVEDFCKNSNHKLIELPMGIMSRKIVAKNLVGSFRDLSAEGS</sequence>
<dbReference type="GO" id="GO:0004301">
    <property type="term" value="F:epoxide hydrolase activity"/>
    <property type="evidence" value="ECO:0007669"/>
    <property type="project" value="TreeGrafter"/>
</dbReference>
<dbReference type="PANTHER" id="PTHR42977:SF3">
    <property type="entry name" value="AB HYDROLASE-1 DOMAIN-CONTAINING PROTEIN"/>
    <property type="match status" value="1"/>
</dbReference>
<evidence type="ECO:0000313" key="2">
    <source>
        <dbReference type="EMBL" id="KAE8695307.1"/>
    </source>
</evidence>
<evidence type="ECO:0000256" key="1">
    <source>
        <dbReference type="ARBA" id="ARBA00022801"/>
    </source>
</evidence>
<keyword evidence="3" id="KW-1185">Reference proteome</keyword>
<dbReference type="Proteomes" id="UP000436088">
    <property type="component" value="Unassembled WGS sequence"/>
</dbReference>
<dbReference type="SUPFAM" id="SSF53474">
    <property type="entry name" value="alpha/beta-Hydrolases"/>
    <property type="match status" value="1"/>
</dbReference>
<dbReference type="InterPro" id="IPR051340">
    <property type="entry name" value="Haloalkane_dehalogenase"/>
</dbReference>
<keyword evidence="1" id="KW-0378">Hydrolase</keyword>
<accession>A0A6A2ZV61</accession>
<dbReference type="AlphaFoldDB" id="A0A6A2ZV61"/>
<dbReference type="Gene3D" id="3.40.50.1820">
    <property type="entry name" value="alpha/beta hydrolase"/>
    <property type="match status" value="1"/>
</dbReference>
<name>A0A6A2ZV61_HIBSY</name>